<feature type="domain" description="Response regulatory" evidence="7">
    <location>
        <begin position="632"/>
        <end position="753"/>
    </location>
</feature>
<comment type="caution">
    <text evidence="8">The sequence shown here is derived from an EMBL/GenBank/DDBJ whole genome shotgun (WGS) entry which is preliminary data.</text>
</comment>
<feature type="transmembrane region" description="Helical" evidence="5">
    <location>
        <begin position="290"/>
        <end position="310"/>
    </location>
</feature>
<evidence type="ECO:0000313" key="8">
    <source>
        <dbReference type="EMBL" id="TGN09815.1"/>
    </source>
</evidence>
<dbReference type="PANTHER" id="PTHR43547:SF2">
    <property type="entry name" value="HYBRID SIGNAL TRANSDUCTION HISTIDINE KINASE C"/>
    <property type="match status" value="1"/>
</dbReference>
<evidence type="ECO:0000313" key="9">
    <source>
        <dbReference type="Proteomes" id="UP000298264"/>
    </source>
</evidence>
<dbReference type="InterPro" id="IPR036890">
    <property type="entry name" value="HATPase_C_sf"/>
</dbReference>
<evidence type="ECO:0000256" key="4">
    <source>
        <dbReference type="PROSITE-ProRule" id="PRU00169"/>
    </source>
</evidence>
<keyword evidence="5" id="KW-1133">Transmembrane helix</keyword>
<evidence type="ECO:0000259" key="6">
    <source>
        <dbReference type="PROSITE" id="PS50109"/>
    </source>
</evidence>
<gene>
    <name evidence="8" type="ORF">EHS11_12120</name>
</gene>
<dbReference type="SUPFAM" id="SSF55874">
    <property type="entry name" value="ATPase domain of HSP90 chaperone/DNA topoisomerase II/histidine kinase"/>
    <property type="match status" value="1"/>
</dbReference>
<dbReference type="Pfam" id="PF00072">
    <property type="entry name" value="Response_reg"/>
    <property type="match status" value="1"/>
</dbReference>
<feature type="transmembrane region" description="Helical" evidence="5">
    <location>
        <begin position="259"/>
        <end position="278"/>
    </location>
</feature>
<dbReference type="CDD" id="cd00156">
    <property type="entry name" value="REC"/>
    <property type="match status" value="1"/>
</dbReference>
<comment type="catalytic activity">
    <reaction evidence="1">
        <text>ATP + protein L-histidine = ADP + protein N-phospho-L-histidine.</text>
        <dbReference type="EC" id="2.7.13.3"/>
    </reaction>
</comment>
<dbReference type="AlphaFoldDB" id="A0A4R9LQB5"/>
<dbReference type="InterPro" id="IPR003594">
    <property type="entry name" value="HATPase_dom"/>
</dbReference>
<dbReference type="Pfam" id="PF00512">
    <property type="entry name" value="HisKA"/>
    <property type="match status" value="1"/>
</dbReference>
<dbReference type="Gene3D" id="2.60.120.260">
    <property type="entry name" value="Galactose-binding domain-like"/>
    <property type="match status" value="1"/>
</dbReference>
<keyword evidence="5" id="KW-0812">Transmembrane</keyword>
<dbReference type="Pfam" id="PF07695">
    <property type="entry name" value="7TMR-DISM_7TM"/>
    <property type="match status" value="1"/>
</dbReference>
<evidence type="ECO:0000256" key="2">
    <source>
        <dbReference type="ARBA" id="ARBA00012438"/>
    </source>
</evidence>
<evidence type="ECO:0000256" key="3">
    <source>
        <dbReference type="ARBA" id="ARBA00022553"/>
    </source>
</evidence>
<name>A0A4R9LQB5_9LEPT</name>
<dbReference type="Proteomes" id="UP000298264">
    <property type="component" value="Unassembled WGS sequence"/>
</dbReference>
<reference evidence="8" key="1">
    <citation type="journal article" date="2019" name="PLoS Negl. Trop. Dis.">
        <title>Revisiting the worldwide diversity of Leptospira species in the environment.</title>
        <authorList>
            <person name="Vincent A.T."/>
            <person name="Schiettekatte O."/>
            <person name="Bourhy P."/>
            <person name="Veyrier F.J."/>
            <person name="Picardeau M."/>
        </authorList>
    </citation>
    <scope>NUCLEOTIDE SEQUENCE [LARGE SCALE GENOMIC DNA]</scope>
    <source>
        <strain evidence="8">201400974</strain>
    </source>
</reference>
<feature type="transmembrane region" description="Helical" evidence="5">
    <location>
        <begin position="232"/>
        <end position="252"/>
    </location>
</feature>
<dbReference type="GO" id="GO:0000155">
    <property type="term" value="F:phosphorelay sensor kinase activity"/>
    <property type="evidence" value="ECO:0007669"/>
    <property type="project" value="InterPro"/>
</dbReference>
<dbReference type="Gene3D" id="1.10.287.130">
    <property type="match status" value="1"/>
</dbReference>
<dbReference type="SUPFAM" id="SSF52172">
    <property type="entry name" value="CheY-like"/>
    <property type="match status" value="1"/>
</dbReference>
<dbReference type="InterPro" id="IPR011623">
    <property type="entry name" value="7TMR_DISM_rcpt_extracell_dom1"/>
</dbReference>
<keyword evidence="3 4" id="KW-0597">Phosphoprotein</keyword>
<accession>A0A4R9LQB5</accession>
<keyword evidence="5" id="KW-0472">Membrane</keyword>
<dbReference type="InterPro" id="IPR004358">
    <property type="entry name" value="Sig_transdc_His_kin-like_C"/>
</dbReference>
<dbReference type="RefSeq" id="WP_135764665.1">
    <property type="nucleotide sequence ID" value="NZ_RQHV01000050.1"/>
</dbReference>
<dbReference type="InterPro" id="IPR005467">
    <property type="entry name" value="His_kinase_dom"/>
</dbReference>
<feature type="transmembrane region" description="Helical" evidence="5">
    <location>
        <begin position="349"/>
        <end position="371"/>
    </location>
</feature>
<dbReference type="PROSITE" id="PS50110">
    <property type="entry name" value="RESPONSE_REGULATORY"/>
    <property type="match status" value="1"/>
</dbReference>
<dbReference type="EC" id="2.7.13.3" evidence="2"/>
<dbReference type="PROSITE" id="PS50109">
    <property type="entry name" value="HIS_KIN"/>
    <property type="match status" value="1"/>
</dbReference>
<dbReference type="InterPro" id="IPR011006">
    <property type="entry name" value="CheY-like_superfamily"/>
</dbReference>
<dbReference type="CDD" id="cd00082">
    <property type="entry name" value="HisKA"/>
    <property type="match status" value="1"/>
</dbReference>
<feature type="transmembrane region" description="Helical" evidence="5">
    <location>
        <begin position="193"/>
        <end position="212"/>
    </location>
</feature>
<dbReference type="SMART" id="SM00388">
    <property type="entry name" value="HisKA"/>
    <property type="match status" value="1"/>
</dbReference>
<dbReference type="PRINTS" id="PR00344">
    <property type="entry name" value="BCTRLSENSOR"/>
</dbReference>
<dbReference type="InterPro" id="IPR003661">
    <property type="entry name" value="HisK_dim/P_dom"/>
</dbReference>
<dbReference type="SMART" id="SM00448">
    <property type="entry name" value="REC"/>
    <property type="match status" value="1"/>
</dbReference>
<sequence length="757" mass="87043">MDVGHFPLEEKNLELRGNWEFYWNELLDPEEQKPEKLQYSLAGNHWTSLKEKGRSLPSFGYATYRLTLVLPDLKEQIAISMPVMHTSYRLFVDGKLIHENGMVGTDEDHFRPSYKIKICPLERTGKTVRIQVQIANYVHTIAGMKELIRVGTIPNIYGSYMSSVVLNWVVTIFLFMLSLYHIWIYIVRKTEIASLYLGLLYICVVFITLSLSEPRNLYGSLPDSWCIALIRMSKLILPFILYFGSAVIYHLFYYKRETVVFRVVTVYCAVYAFAVILSPNRYVAKVSEPFEMVVSVFLFIGIIYIIRAVIEGKKDSLLYLTSFALTSIAGVHDLLYFQNTIPGIRPIGAYGLFLFFIPQSIILTRSFITLFRREEEVSRAVLRSNEDLERKVKERTFELEKANRWKSNFISLLSHDLRSPLIGVSQILEIIQYNFDSMGNPEKQKFLDLCRSGIQNSLRMIKQLLDVSRFDSEGIRLQPALFYLEELLDDVIRTIESVATVKEIDIRLKMNQNPVLVGDRILLEEVLKNIIINAIKYSYSGSKVDVIQTIDGNWISIQVIDYGVGMDSNQLDQITRDETPKSQHGTKGELGTGLGLKLSQTILEAHFGKLKISSNLAKGSKFEILLSNITRSILLADDSDQFRSDLAEELRRKKWVVLEAKNGEEALDHLTRITPNLIVTDKHMPVMDGISFVHEWEAIKEDKKIPIIMLSSDAPFFNDRKFLEEEGLENAVLFYLSKLYSKKDLVEKILAFTLWDQ</sequence>
<evidence type="ECO:0000256" key="5">
    <source>
        <dbReference type="SAM" id="Phobius"/>
    </source>
</evidence>
<evidence type="ECO:0000259" key="7">
    <source>
        <dbReference type="PROSITE" id="PS50110"/>
    </source>
</evidence>
<feature type="transmembrane region" description="Helical" evidence="5">
    <location>
        <begin position="165"/>
        <end position="186"/>
    </location>
</feature>
<feature type="transmembrane region" description="Helical" evidence="5">
    <location>
        <begin position="317"/>
        <end position="337"/>
    </location>
</feature>
<dbReference type="SMART" id="SM00387">
    <property type="entry name" value="HATPase_c"/>
    <property type="match status" value="1"/>
</dbReference>
<dbReference type="SUPFAM" id="SSF47384">
    <property type="entry name" value="Homodimeric domain of signal transducing histidine kinase"/>
    <property type="match status" value="1"/>
</dbReference>
<protein>
    <recommendedName>
        <fullName evidence="2">histidine kinase</fullName>
        <ecNumber evidence="2">2.7.13.3</ecNumber>
    </recommendedName>
</protein>
<keyword evidence="9" id="KW-1185">Reference proteome</keyword>
<dbReference type="OrthoDB" id="9815750at2"/>
<dbReference type="EMBL" id="RQHV01000050">
    <property type="protein sequence ID" value="TGN09815.1"/>
    <property type="molecule type" value="Genomic_DNA"/>
</dbReference>
<proteinExistence type="predicted"/>
<dbReference type="Gene3D" id="3.30.565.10">
    <property type="entry name" value="Histidine kinase-like ATPase, C-terminal domain"/>
    <property type="match status" value="1"/>
</dbReference>
<dbReference type="Pfam" id="PF02518">
    <property type="entry name" value="HATPase_c"/>
    <property type="match status" value="1"/>
</dbReference>
<feature type="modified residue" description="4-aspartylphosphate" evidence="4">
    <location>
        <position position="681"/>
    </location>
</feature>
<feature type="domain" description="Histidine kinase" evidence="6">
    <location>
        <begin position="412"/>
        <end position="630"/>
    </location>
</feature>
<evidence type="ECO:0000256" key="1">
    <source>
        <dbReference type="ARBA" id="ARBA00000085"/>
    </source>
</evidence>
<dbReference type="PANTHER" id="PTHR43547">
    <property type="entry name" value="TWO-COMPONENT HISTIDINE KINASE"/>
    <property type="match status" value="1"/>
</dbReference>
<dbReference type="InterPro" id="IPR036097">
    <property type="entry name" value="HisK_dim/P_sf"/>
</dbReference>
<dbReference type="Gene3D" id="3.40.50.2300">
    <property type="match status" value="1"/>
</dbReference>
<organism evidence="8 9">
    <name type="scientific">Leptospira ilyithenensis</name>
    <dbReference type="NCBI Taxonomy" id="2484901"/>
    <lineage>
        <taxon>Bacteria</taxon>
        <taxon>Pseudomonadati</taxon>
        <taxon>Spirochaetota</taxon>
        <taxon>Spirochaetia</taxon>
        <taxon>Leptospirales</taxon>
        <taxon>Leptospiraceae</taxon>
        <taxon>Leptospira</taxon>
    </lineage>
</organism>
<dbReference type="InterPro" id="IPR001789">
    <property type="entry name" value="Sig_transdc_resp-reg_receiver"/>
</dbReference>